<keyword evidence="11" id="KW-1185">Reference proteome</keyword>
<keyword evidence="1 7" id="KW-0808">Transferase</keyword>
<evidence type="ECO:0000313" key="10">
    <source>
        <dbReference type="EMBL" id="TCJ13618.1"/>
    </source>
</evidence>
<dbReference type="CDD" id="cd05401">
    <property type="entry name" value="NT_GlnE_GlnD_like"/>
    <property type="match status" value="2"/>
</dbReference>
<comment type="caution">
    <text evidence="10">The sequence shown here is derived from an EMBL/GenBank/DDBJ whole genome shotgun (WGS) entry which is preliminary data.</text>
</comment>
<keyword evidence="6 7" id="KW-0511">Multifunctional enzyme</keyword>
<evidence type="ECO:0000256" key="5">
    <source>
        <dbReference type="ARBA" id="ARBA00022842"/>
    </source>
</evidence>
<feature type="domain" description="Glutamate-ammonia ligase adenylyltransferase repeated" evidence="8">
    <location>
        <begin position="10"/>
        <end position="243"/>
    </location>
</feature>
<dbReference type="EC" id="2.7.7.42" evidence="7"/>
<evidence type="ECO:0000256" key="1">
    <source>
        <dbReference type="ARBA" id="ARBA00022679"/>
    </source>
</evidence>
<dbReference type="GO" id="GO:0005829">
    <property type="term" value="C:cytosol"/>
    <property type="evidence" value="ECO:0007669"/>
    <property type="project" value="TreeGrafter"/>
</dbReference>
<reference evidence="10 11" key="1">
    <citation type="submission" date="2019-03" db="EMBL/GenBank/DDBJ databases">
        <title>Genome sequence of Thiobacillaceae bacterium LSR1, a sulfur-oxidizing bacterium isolated from freshwater sediment.</title>
        <authorList>
            <person name="Li S."/>
        </authorList>
    </citation>
    <scope>NUCLEOTIDE SEQUENCE [LARGE SCALE GENOMIC DNA]</scope>
    <source>
        <strain evidence="10 11">LSR1</strain>
    </source>
</reference>
<dbReference type="EC" id="2.7.7.89" evidence="7"/>
<dbReference type="PANTHER" id="PTHR30621">
    <property type="entry name" value="GLUTAMINE SYNTHETASE ADENYLYLTRANSFERASE"/>
    <property type="match status" value="1"/>
</dbReference>
<feature type="region of interest" description="Adenylyl transferase" evidence="7">
    <location>
        <begin position="421"/>
        <end position="893"/>
    </location>
</feature>
<feature type="domain" description="PII-uridylyltransferase/Glutamine-synthetase adenylyltransferase" evidence="9">
    <location>
        <begin position="784"/>
        <end position="878"/>
    </location>
</feature>
<dbReference type="EMBL" id="SJZB01000037">
    <property type="protein sequence ID" value="TCJ13618.1"/>
    <property type="molecule type" value="Genomic_DNA"/>
</dbReference>
<gene>
    <name evidence="7 10" type="primary">glnE</name>
    <name evidence="10" type="ORF">EZJ19_10110</name>
</gene>
<dbReference type="InterPro" id="IPR005190">
    <property type="entry name" value="GlnE_rpt_dom"/>
</dbReference>
<evidence type="ECO:0000256" key="6">
    <source>
        <dbReference type="ARBA" id="ARBA00023268"/>
    </source>
</evidence>
<dbReference type="GO" id="GO:0005524">
    <property type="term" value="F:ATP binding"/>
    <property type="evidence" value="ECO:0007669"/>
    <property type="project" value="UniProtKB-UniRule"/>
</dbReference>
<dbReference type="GO" id="GO:0000287">
    <property type="term" value="F:magnesium ion binding"/>
    <property type="evidence" value="ECO:0007669"/>
    <property type="project" value="UniProtKB-UniRule"/>
</dbReference>
<dbReference type="Gene3D" id="1.20.120.1510">
    <property type="match status" value="1"/>
</dbReference>
<dbReference type="OrthoDB" id="9759366at2"/>
<dbReference type="SUPFAM" id="SSF81301">
    <property type="entry name" value="Nucleotidyltransferase"/>
    <property type="match status" value="2"/>
</dbReference>
<comment type="similarity">
    <text evidence="7">Belongs to the GlnE family.</text>
</comment>
<dbReference type="InterPro" id="IPR043519">
    <property type="entry name" value="NT_sf"/>
</dbReference>
<feature type="domain" description="PII-uridylyltransferase/Glutamine-synthetase adenylyltransferase" evidence="9">
    <location>
        <begin position="270"/>
        <end position="408"/>
    </location>
</feature>
<protein>
    <recommendedName>
        <fullName evidence="7">Bifunctional glutamine synthetase adenylyltransferase/adenylyl-removing enzyme</fullName>
    </recommendedName>
    <alternativeName>
        <fullName evidence="7">ATP:glutamine synthetase adenylyltransferase</fullName>
    </alternativeName>
    <alternativeName>
        <fullName evidence="7">ATase</fullName>
    </alternativeName>
    <domain>
        <recommendedName>
            <fullName evidence="7">Glutamine synthetase adenylyl-L-tyrosine phosphorylase</fullName>
            <ecNumber evidence="7">2.7.7.89</ecNumber>
        </recommendedName>
        <alternativeName>
            <fullName evidence="7">Adenylyl removase</fullName>
            <shortName evidence="7">AR</shortName>
            <shortName evidence="7">AT-N</shortName>
        </alternativeName>
    </domain>
    <domain>
        <recommendedName>
            <fullName evidence="7">Glutamine synthetase adenylyl transferase</fullName>
            <ecNumber evidence="7">2.7.7.42</ecNumber>
        </recommendedName>
        <alternativeName>
            <fullName evidence="7">Adenylyl transferase</fullName>
            <shortName evidence="7">AT</shortName>
            <shortName evidence="7">AT-C</shortName>
        </alternativeName>
    </domain>
</protein>
<evidence type="ECO:0000313" key="11">
    <source>
        <dbReference type="Proteomes" id="UP000295443"/>
    </source>
</evidence>
<accession>A0A4R1B9P3</accession>
<dbReference type="SUPFAM" id="SSF81593">
    <property type="entry name" value="Nucleotidyltransferase substrate binding subunit/domain"/>
    <property type="match status" value="2"/>
</dbReference>
<dbReference type="PANTHER" id="PTHR30621:SF0">
    <property type="entry name" value="BIFUNCTIONAL GLUTAMINE SYNTHETASE ADENYLYLTRANSFERASE_ADENYLYL-REMOVING ENZYME"/>
    <property type="match status" value="1"/>
</dbReference>
<dbReference type="Proteomes" id="UP000295443">
    <property type="component" value="Unassembled WGS sequence"/>
</dbReference>
<evidence type="ECO:0000256" key="2">
    <source>
        <dbReference type="ARBA" id="ARBA00022695"/>
    </source>
</evidence>
<sequence>MTALDPLTAIAQAADYSRYLRARLEARPELAAWLAEACLAPFERRTMADFLAAAPAADEDTLKQRLRDLRQRVMAVIIVRDLAGQADLTEVTRTCTDLAEVAFAEACAWHHRDLAEIHGEPLDARGRPQKLIVVGMGKLGGRELNVSSDVDPIFVYPEDGETSGPRRIASHEFFVRLGRRLINSIGETNHHGFVFRVDMRLRPYGDEGPLVSSFAMLENYFYTQAREWERYAWIKARPLTGERLDELEALRRPFVFRKYLDFGAFAAMRDLHAQIRREVARKDKTDNVKLGPGGIREIEFIAQVFQLVRGGQTPSLQVRPTRAILTQLAALHLLPERVAGELEAAYILLRNVEHRLQYRDDQQTQQLPHAPEERLRLARALGYADWEGFEAHLNTVRRKVAGQFEQVFGAPQEDQSGHPLSGLRHLPPEAARAHLDELGYTDSAAALDRLRALIGGSRYAGLPAVNKNALDGLLPPLIEVAAGQPNPDDTLARILTLLEAIARRAPYLLLLQEYPQTLTQVARIVGASPWAAQYLTGQPYLLDELLDPRALMAAPDWDLKRDELRDRLAAYDGDLERKMDVLRHFKQSETFRLLAQDLAGMWTLEHLSDQLAALADLVLAQTLELVWADLPRKHRDRPAFAVIAYGKLGGKELGYASDLDIVFLYDDPHPDAQDLYARLGKRMNTWMTTLTAAGILYETDLRLRPDGASGLLVSSVEAFDDYQHQHAWTWEHQALTRARYSCGDAAVGTRFAAIREAILCLPRDPAKLRADVLEMRQKMHDGHPNTGPLFDLKHDSGGVVDVEFAVQYLILAHSARHPGLTANRGNIALLGVAGELGLIPADIAAAAADAYRELRRRQHQVKLQGAEHARLPVEEVAEATAAVRALWRAVFGV</sequence>
<dbReference type="Gene3D" id="3.30.460.10">
    <property type="entry name" value="Beta Polymerase, domain 2"/>
    <property type="match status" value="2"/>
</dbReference>
<proteinExistence type="inferred from homology"/>
<comment type="cofactor">
    <cofactor evidence="7">
        <name>Mg(2+)</name>
        <dbReference type="ChEBI" id="CHEBI:18420"/>
    </cofactor>
</comment>
<dbReference type="FunFam" id="1.20.120.330:FF:000005">
    <property type="entry name" value="Bifunctional glutamine synthetase adenylyltransferase/adenylyl-removing enzyme"/>
    <property type="match status" value="1"/>
</dbReference>
<dbReference type="Pfam" id="PF08335">
    <property type="entry name" value="GlnD_UR_UTase"/>
    <property type="match status" value="2"/>
</dbReference>
<dbReference type="GO" id="GO:0000820">
    <property type="term" value="P:regulation of glutamine family amino acid metabolic process"/>
    <property type="evidence" value="ECO:0007669"/>
    <property type="project" value="UniProtKB-UniRule"/>
</dbReference>
<dbReference type="Gene3D" id="1.20.120.330">
    <property type="entry name" value="Nucleotidyltransferases domain 2"/>
    <property type="match status" value="2"/>
</dbReference>
<comment type="catalytic activity">
    <reaction evidence="7">
        <text>[glutamine synthetase]-O(4)-(5'-adenylyl)-L-tyrosine + phosphate = [glutamine synthetase]-L-tyrosine + ADP</text>
        <dbReference type="Rhea" id="RHEA:43716"/>
        <dbReference type="Rhea" id="RHEA-COMP:10660"/>
        <dbReference type="Rhea" id="RHEA-COMP:10661"/>
        <dbReference type="ChEBI" id="CHEBI:43474"/>
        <dbReference type="ChEBI" id="CHEBI:46858"/>
        <dbReference type="ChEBI" id="CHEBI:83624"/>
        <dbReference type="ChEBI" id="CHEBI:456216"/>
        <dbReference type="EC" id="2.7.7.89"/>
    </reaction>
</comment>
<evidence type="ECO:0000256" key="7">
    <source>
        <dbReference type="HAMAP-Rule" id="MF_00802"/>
    </source>
</evidence>
<feature type="domain" description="Glutamate-ammonia ligase adenylyltransferase repeated" evidence="8">
    <location>
        <begin position="519"/>
        <end position="752"/>
    </location>
</feature>
<dbReference type="InterPro" id="IPR013546">
    <property type="entry name" value="PII_UdlTrfase/GS_AdlTrfase"/>
</dbReference>
<keyword evidence="4 7" id="KW-0067">ATP-binding</keyword>
<evidence type="ECO:0000259" key="8">
    <source>
        <dbReference type="Pfam" id="PF03710"/>
    </source>
</evidence>
<dbReference type="HAMAP" id="MF_00802">
    <property type="entry name" value="GlnE"/>
    <property type="match status" value="1"/>
</dbReference>
<dbReference type="FunFam" id="3.30.460.10:FF:000009">
    <property type="entry name" value="Bifunctional glutamine synthetase adenylyltransferase/adenylyl-removing enzyme"/>
    <property type="match status" value="1"/>
</dbReference>
<keyword evidence="10" id="KW-0436">Ligase</keyword>
<dbReference type="GO" id="GO:0008882">
    <property type="term" value="F:[glutamate-ammonia-ligase] adenylyltransferase activity"/>
    <property type="evidence" value="ECO:0007669"/>
    <property type="project" value="UniProtKB-UniRule"/>
</dbReference>
<dbReference type="GO" id="GO:0016874">
    <property type="term" value="F:ligase activity"/>
    <property type="evidence" value="ECO:0007669"/>
    <property type="project" value="UniProtKB-KW"/>
</dbReference>
<dbReference type="NCBIfam" id="NF008292">
    <property type="entry name" value="PRK11072.1"/>
    <property type="match status" value="1"/>
</dbReference>
<feature type="region of interest" description="Adenylyl removase" evidence="7">
    <location>
        <begin position="1"/>
        <end position="412"/>
    </location>
</feature>
<comment type="function">
    <text evidence="7">Involved in the regulation of glutamine synthetase GlnA, a key enzyme in the process to assimilate ammonia. When cellular nitrogen levels are high, the C-terminal adenylyl transferase (AT) inactivates GlnA by covalent transfer of an adenylyl group from ATP to specific tyrosine residue of GlnA, thus reducing its activity. Conversely, when nitrogen levels are low, the N-terminal adenylyl removase (AR) activates GlnA by removing the adenylyl group by phosphorolysis, increasing its activity. The regulatory region of GlnE binds the signal transduction protein PII (GlnB) which indicates the nitrogen status of the cell.</text>
</comment>
<dbReference type="InterPro" id="IPR023057">
    <property type="entry name" value="GlnE"/>
</dbReference>
<evidence type="ECO:0000256" key="4">
    <source>
        <dbReference type="ARBA" id="ARBA00022840"/>
    </source>
</evidence>
<dbReference type="Pfam" id="PF03710">
    <property type="entry name" value="GlnE"/>
    <property type="match status" value="2"/>
</dbReference>
<organism evidence="10 11">
    <name type="scientific">Parasulfuritortus cantonensis</name>
    <dbReference type="NCBI Taxonomy" id="2528202"/>
    <lineage>
        <taxon>Bacteria</taxon>
        <taxon>Pseudomonadati</taxon>
        <taxon>Pseudomonadota</taxon>
        <taxon>Betaproteobacteria</taxon>
        <taxon>Nitrosomonadales</taxon>
        <taxon>Thiobacillaceae</taxon>
        <taxon>Parasulfuritortus</taxon>
    </lineage>
</organism>
<keyword evidence="3 7" id="KW-0547">Nucleotide-binding</keyword>
<keyword evidence="2 7" id="KW-0548">Nucleotidyltransferase</keyword>
<dbReference type="RefSeq" id="WP_131447193.1">
    <property type="nucleotide sequence ID" value="NZ_SJZB01000037.1"/>
</dbReference>
<name>A0A4R1B9P3_9PROT</name>
<dbReference type="AlphaFoldDB" id="A0A4R1B9P3"/>
<evidence type="ECO:0000256" key="3">
    <source>
        <dbReference type="ARBA" id="ARBA00022741"/>
    </source>
</evidence>
<comment type="catalytic activity">
    <reaction evidence="7">
        <text>[glutamine synthetase]-L-tyrosine + ATP = [glutamine synthetase]-O(4)-(5'-adenylyl)-L-tyrosine + diphosphate</text>
        <dbReference type="Rhea" id="RHEA:18589"/>
        <dbReference type="Rhea" id="RHEA-COMP:10660"/>
        <dbReference type="Rhea" id="RHEA-COMP:10661"/>
        <dbReference type="ChEBI" id="CHEBI:30616"/>
        <dbReference type="ChEBI" id="CHEBI:33019"/>
        <dbReference type="ChEBI" id="CHEBI:46858"/>
        <dbReference type="ChEBI" id="CHEBI:83624"/>
        <dbReference type="EC" id="2.7.7.42"/>
    </reaction>
</comment>
<evidence type="ECO:0000259" key="9">
    <source>
        <dbReference type="Pfam" id="PF08335"/>
    </source>
</evidence>
<keyword evidence="5 7" id="KW-0460">Magnesium</keyword>
<dbReference type="GO" id="GO:0047388">
    <property type="term" value="F:[glutamine synthetase]-adenylyl-L-tyrosine phosphorylase activity"/>
    <property type="evidence" value="ECO:0007669"/>
    <property type="project" value="UniProtKB-EC"/>
</dbReference>